<dbReference type="SUPFAM" id="SSF55729">
    <property type="entry name" value="Acyl-CoA N-acyltransferases (Nat)"/>
    <property type="match status" value="1"/>
</dbReference>
<dbReference type="PANTHER" id="PTHR13355:SF11">
    <property type="entry name" value="GLUCOSAMINE 6-PHOSPHATE N-ACETYLTRANSFERASE"/>
    <property type="match status" value="1"/>
</dbReference>
<dbReference type="GO" id="GO:0004343">
    <property type="term" value="F:glucosamine 6-phosphate N-acetyltransferase activity"/>
    <property type="evidence" value="ECO:0007669"/>
    <property type="project" value="TreeGrafter"/>
</dbReference>
<evidence type="ECO:0000259" key="1">
    <source>
        <dbReference type="PROSITE" id="PS51186"/>
    </source>
</evidence>
<sequence>MKIKIKVAQDLESIIESQKIRNEVFVQEQGIPIELDLDGRDDNSYHALAYDNNQVVGVARLALSENNKAVLGRVAVLKEFRGLGIASKIVKASLLKAENLNIRKIDIYPHEHLKGFYESFGFKYIEKSEVVGNHQLIKMGKTLRP</sequence>
<dbReference type="AlphaFoldDB" id="A0A0F9J880"/>
<name>A0A0F9J880_9ZZZZ</name>
<dbReference type="Pfam" id="PF13673">
    <property type="entry name" value="Acetyltransf_10"/>
    <property type="match status" value="1"/>
</dbReference>
<evidence type="ECO:0000313" key="2">
    <source>
        <dbReference type="EMBL" id="KKL95317.1"/>
    </source>
</evidence>
<protein>
    <recommendedName>
        <fullName evidence="1">N-acetyltransferase domain-containing protein</fullName>
    </recommendedName>
</protein>
<proteinExistence type="predicted"/>
<comment type="caution">
    <text evidence="2">The sequence shown here is derived from an EMBL/GenBank/DDBJ whole genome shotgun (WGS) entry which is preliminary data.</text>
</comment>
<dbReference type="Gene3D" id="3.40.630.30">
    <property type="match status" value="1"/>
</dbReference>
<accession>A0A0F9J880</accession>
<dbReference type="EMBL" id="LAZR01018706">
    <property type="protein sequence ID" value="KKL95317.1"/>
    <property type="molecule type" value="Genomic_DNA"/>
</dbReference>
<dbReference type="InterPro" id="IPR016181">
    <property type="entry name" value="Acyl_CoA_acyltransferase"/>
</dbReference>
<dbReference type="InterPro" id="IPR000182">
    <property type="entry name" value="GNAT_dom"/>
</dbReference>
<feature type="domain" description="N-acetyltransferase" evidence="1">
    <location>
        <begin position="3"/>
        <end position="144"/>
    </location>
</feature>
<organism evidence="2">
    <name type="scientific">marine sediment metagenome</name>
    <dbReference type="NCBI Taxonomy" id="412755"/>
    <lineage>
        <taxon>unclassified sequences</taxon>
        <taxon>metagenomes</taxon>
        <taxon>ecological metagenomes</taxon>
    </lineage>
</organism>
<reference evidence="2" key="1">
    <citation type="journal article" date="2015" name="Nature">
        <title>Complex archaea that bridge the gap between prokaryotes and eukaryotes.</title>
        <authorList>
            <person name="Spang A."/>
            <person name="Saw J.H."/>
            <person name="Jorgensen S.L."/>
            <person name="Zaremba-Niedzwiedzka K."/>
            <person name="Martijn J."/>
            <person name="Lind A.E."/>
            <person name="van Eijk R."/>
            <person name="Schleper C."/>
            <person name="Guy L."/>
            <person name="Ettema T.J."/>
        </authorList>
    </citation>
    <scope>NUCLEOTIDE SEQUENCE</scope>
</reference>
<dbReference type="CDD" id="cd04301">
    <property type="entry name" value="NAT_SF"/>
    <property type="match status" value="1"/>
</dbReference>
<dbReference type="InterPro" id="IPR039143">
    <property type="entry name" value="GNPNAT1-like"/>
</dbReference>
<dbReference type="PROSITE" id="PS51186">
    <property type="entry name" value="GNAT"/>
    <property type="match status" value="1"/>
</dbReference>
<dbReference type="PANTHER" id="PTHR13355">
    <property type="entry name" value="GLUCOSAMINE 6-PHOSPHATE N-ACETYLTRANSFERASE"/>
    <property type="match status" value="1"/>
</dbReference>
<gene>
    <name evidence="2" type="ORF">LCGC14_1855790</name>
</gene>